<evidence type="ECO:0008006" key="3">
    <source>
        <dbReference type="Google" id="ProtNLM"/>
    </source>
</evidence>
<proteinExistence type="predicted"/>
<dbReference type="PROSITE" id="PS51257">
    <property type="entry name" value="PROKAR_LIPOPROTEIN"/>
    <property type="match status" value="1"/>
</dbReference>
<dbReference type="KEGG" id="tmar:MARIT_1932"/>
<protein>
    <recommendedName>
        <fullName evidence="3">Lipoprotein</fullName>
    </recommendedName>
</protein>
<sequence>MGINKILKSLIIFLFALFIVACKQKVKKENATDVVATQKAEVKKEETAQIEEQVSQNNPINLVRGFYTSYLTEINNATFNYNLNKYLSQDLIKYINRIDDGNLIIDAQDYEIFDLNTLKVSTTQKDDVFKVQFINMGHETVIYARVKSVDGGYKIVNLDSNFEKANIDIVFSELKTHEYTYYKLIYYIKPSEEPRIGITYTLEDFDENNVVFRKSSYDEEFAYLCAKKVTENGLKLYYKEPLDYEAYTGDTSKSLITIYKKGDDFYATSPLIEDGKEIKLKEEE</sequence>
<dbReference type="STRING" id="1349785.GCA_000509405_02887"/>
<evidence type="ECO:0000313" key="2">
    <source>
        <dbReference type="Proteomes" id="UP000231564"/>
    </source>
</evidence>
<reference evidence="1 2" key="1">
    <citation type="submission" date="2016-11" db="EMBL/GenBank/DDBJ databases">
        <authorList>
            <person name="Jaros S."/>
            <person name="Januszkiewicz K."/>
            <person name="Wedrychowicz H."/>
        </authorList>
    </citation>
    <scope>NUCLEOTIDE SEQUENCE [LARGE SCALE GENOMIC DNA]</scope>
    <source>
        <strain evidence="1">NCIMB 2154T</strain>
    </source>
</reference>
<gene>
    <name evidence="1" type="ORF">MARIT_1932</name>
</gene>
<dbReference type="RefSeq" id="WP_100211349.1">
    <property type="nucleotide sequence ID" value="NZ_CP138495.1"/>
</dbReference>
<dbReference type="Gene3D" id="3.10.450.50">
    <property type="match status" value="1"/>
</dbReference>
<dbReference type="EMBL" id="LT634361">
    <property type="protein sequence ID" value="SFZ83182.1"/>
    <property type="molecule type" value="Genomic_DNA"/>
</dbReference>
<keyword evidence="2" id="KW-1185">Reference proteome</keyword>
<name>A0A2H1EBJ9_9FLAO</name>
<evidence type="ECO:0000313" key="1">
    <source>
        <dbReference type="EMBL" id="SFZ83182.1"/>
    </source>
</evidence>
<dbReference type="AlphaFoldDB" id="A0A2H1EBJ9"/>
<accession>A0A2H1EBJ9</accession>
<dbReference type="OrthoDB" id="1158356at2"/>
<dbReference type="GeneID" id="47723429"/>
<organism evidence="1 2">
    <name type="scientific">Tenacibaculum maritimum NCIMB 2154</name>
    <dbReference type="NCBI Taxonomy" id="1349785"/>
    <lineage>
        <taxon>Bacteria</taxon>
        <taxon>Pseudomonadati</taxon>
        <taxon>Bacteroidota</taxon>
        <taxon>Flavobacteriia</taxon>
        <taxon>Flavobacteriales</taxon>
        <taxon>Flavobacteriaceae</taxon>
        <taxon>Tenacibaculum</taxon>
    </lineage>
</organism>
<dbReference type="Proteomes" id="UP000231564">
    <property type="component" value="Chromosome MARIT"/>
</dbReference>